<feature type="transmembrane region" description="Helical" evidence="2">
    <location>
        <begin position="57"/>
        <end position="76"/>
    </location>
</feature>
<sequence length="163" mass="18340">MALKFKTRPDVKHYLEMRNNNEGAMSHSIVNFSMALEHWLFVHSCLYLAASIGQQSISSYNLALYLFGIFSVHHLDSSEPIKYFYYLSASSVIVDIAWLAINITGFTDPAFYFALVLIFTVQKTRKAVKTRAGMGLPLTWHEGEGPDNASAPMLNNNANTDRN</sequence>
<feature type="region of interest" description="Disordered" evidence="1">
    <location>
        <begin position="143"/>
        <end position="163"/>
    </location>
</feature>
<keyword evidence="2" id="KW-1133">Transmembrane helix</keyword>
<name>A0A075AR12_ROZAC</name>
<keyword evidence="2" id="KW-0812">Transmembrane</keyword>
<organism evidence="3 4">
    <name type="scientific">Rozella allomycis (strain CSF55)</name>
    <dbReference type="NCBI Taxonomy" id="988480"/>
    <lineage>
        <taxon>Eukaryota</taxon>
        <taxon>Fungi</taxon>
        <taxon>Fungi incertae sedis</taxon>
        <taxon>Cryptomycota</taxon>
        <taxon>Cryptomycota incertae sedis</taxon>
        <taxon>Rozella</taxon>
    </lineage>
</organism>
<protein>
    <submittedName>
        <fullName evidence="3">Uncharacterized protein</fullName>
    </submittedName>
</protein>
<evidence type="ECO:0000313" key="4">
    <source>
        <dbReference type="Proteomes" id="UP000030755"/>
    </source>
</evidence>
<keyword evidence="4" id="KW-1185">Reference proteome</keyword>
<feature type="transmembrane region" description="Helical" evidence="2">
    <location>
        <begin position="96"/>
        <end position="121"/>
    </location>
</feature>
<dbReference type="OrthoDB" id="2500246at2759"/>
<dbReference type="AlphaFoldDB" id="A0A075AR12"/>
<accession>A0A075AR12</accession>
<dbReference type="HOGENOM" id="CLU_1628024_0_0_1"/>
<dbReference type="EMBL" id="KE561300">
    <property type="protein sequence ID" value="EPZ31140.1"/>
    <property type="molecule type" value="Genomic_DNA"/>
</dbReference>
<evidence type="ECO:0000256" key="1">
    <source>
        <dbReference type="SAM" id="MobiDB-lite"/>
    </source>
</evidence>
<keyword evidence="2" id="KW-0472">Membrane</keyword>
<reference evidence="3 4" key="1">
    <citation type="journal article" date="2013" name="Curr. Biol.">
        <title>Shared signatures of parasitism and phylogenomics unite Cryptomycota and microsporidia.</title>
        <authorList>
            <person name="James T.Y."/>
            <person name="Pelin A."/>
            <person name="Bonen L."/>
            <person name="Ahrendt S."/>
            <person name="Sain D."/>
            <person name="Corradi N."/>
            <person name="Stajich J.E."/>
        </authorList>
    </citation>
    <scope>NUCLEOTIDE SEQUENCE [LARGE SCALE GENOMIC DNA]</scope>
    <source>
        <strain evidence="3 4">CSF55</strain>
    </source>
</reference>
<gene>
    <name evidence="3" type="ORF">O9G_001051</name>
</gene>
<dbReference type="Proteomes" id="UP000030755">
    <property type="component" value="Unassembled WGS sequence"/>
</dbReference>
<feature type="compositionally biased region" description="Polar residues" evidence="1">
    <location>
        <begin position="153"/>
        <end position="163"/>
    </location>
</feature>
<proteinExistence type="predicted"/>
<evidence type="ECO:0000256" key="2">
    <source>
        <dbReference type="SAM" id="Phobius"/>
    </source>
</evidence>
<evidence type="ECO:0000313" key="3">
    <source>
        <dbReference type="EMBL" id="EPZ31140.1"/>
    </source>
</evidence>